<protein>
    <submittedName>
        <fullName evidence="2">Uncharacterized protein</fullName>
    </submittedName>
</protein>
<comment type="caution">
    <text evidence="2">The sequence shown here is derived from an EMBL/GenBank/DDBJ whole genome shotgun (WGS) entry which is preliminary data.</text>
</comment>
<evidence type="ECO:0000313" key="2">
    <source>
        <dbReference type="EMBL" id="KAG7110901.1"/>
    </source>
</evidence>
<proteinExistence type="predicted"/>
<reference evidence="2" key="1">
    <citation type="journal article" date="2021" name="Mol. Plant Pathol.">
        <title>A 20-kb lineage-specific genomic region tames virulence in pathogenic amphidiploid Verticillium longisporum.</title>
        <authorList>
            <person name="Harting R."/>
            <person name="Starke J."/>
            <person name="Kusch H."/>
            <person name="Poggeler S."/>
            <person name="Maurus I."/>
            <person name="Schluter R."/>
            <person name="Landesfeind M."/>
            <person name="Bulla I."/>
            <person name="Nowrousian M."/>
            <person name="de Jonge R."/>
            <person name="Stahlhut G."/>
            <person name="Hoff K.J."/>
            <person name="Asshauer K.P."/>
            <person name="Thurmer A."/>
            <person name="Stanke M."/>
            <person name="Daniel R."/>
            <person name="Morgenstern B."/>
            <person name="Thomma B.P.H.J."/>
            <person name="Kronstad J.W."/>
            <person name="Braus-Stromeyer S.A."/>
            <person name="Braus G.H."/>
        </authorList>
    </citation>
    <scope>NUCLEOTIDE SEQUENCE</scope>
    <source>
        <strain evidence="2">Vl32</strain>
    </source>
</reference>
<organism evidence="2 3">
    <name type="scientific">Verticillium longisporum</name>
    <name type="common">Verticillium dahliae var. longisporum</name>
    <dbReference type="NCBI Taxonomy" id="100787"/>
    <lineage>
        <taxon>Eukaryota</taxon>
        <taxon>Fungi</taxon>
        <taxon>Dikarya</taxon>
        <taxon>Ascomycota</taxon>
        <taxon>Pezizomycotina</taxon>
        <taxon>Sordariomycetes</taxon>
        <taxon>Hypocreomycetidae</taxon>
        <taxon>Glomerellales</taxon>
        <taxon>Plectosphaerellaceae</taxon>
        <taxon>Verticillium</taxon>
    </lineage>
</organism>
<feature type="compositionally biased region" description="Basic and acidic residues" evidence="1">
    <location>
        <begin position="1"/>
        <end position="10"/>
    </location>
</feature>
<evidence type="ECO:0000313" key="3">
    <source>
        <dbReference type="Proteomes" id="UP000689129"/>
    </source>
</evidence>
<accession>A0A8I2Z5Q6</accession>
<dbReference type="EMBL" id="JAEMWZ010000573">
    <property type="protein sequence ID" value="KAG7110901.1"/>
    <property type="molecule type" value="Genomic_DNA"/>
</dbReference>
<name>A0A8I2Z5Q6_VERLO</name>
<dbReference type="AlphaFoldDB" id="A0A8I2Z5Q6"/>
<dbReference type="Proteomes" id="UP000689129">
    <property type="component" value="Unassembled WGS sequence"/>
</dbReference>
<feature type="region of interest" description="Disordered" evidence="1">
    <location>
        <begin position="1"/>
        <end position="67"/>
    </location>
</feature>
<sequence>MSSWRADKKGGMGGKGTTDTTTSDGRPVLSLAATSVPHAPTSGPQAWTRGRLGKPGGPGIYTVATRK</sequence>
<gene>
    <name evidence="2" type="ORF">HYQ45_017404</name>
</gene>
<evidence type="ECO:0000256" key="1">
    <source>
        <dbReference type="SAM" id="MobiDB-lite"/>
    </source>
</evidence>